<feature type="coiled-coil region" evidence="1">
    <location>
        <begin position="182"/>
        <end position="209"/>
    </location>
</feature>
<feature type="coiled-coil region" evidence="1">
    <location>
        <begin position="608"/>
        <end position="667"/>
    </location>
</feature>
<dbReference type="STRING" id="1093900.A0A507AJU1"/>
<feature type="coiled-coil region" evidence="1">
    <location>
        <begin position="506"/>
        <end position="564"/>
    </location>
</feature>
<keyword evidence="4" id="KW-1185">Reference proteome</keyword>
<proteinExistence type="predicted"/>
<dbReference type="EMBL" id="SKBQ01000055">
    <property type="protein sequence ID" value="TPX10635.1"/>
    <property type="molecule type" value="Genomic_DNA"/>
</dbReference>
<feature type="coiled-coil region" evidence="1">
    <location>
        <begin position="728"/>
        <end position="759"/>
    </location>
</feature>
<evidence type="ECO:0000256" key="2">
    <source>
        <dbReference type="SAM" id="MobiDB-lite"/>
    </source>
</evidence>
<comment type="caution">
    <text evidence="3">The sequence shown here is derived from an EMBL/GenBank/DDBJ whole genome shotgun (WGS) entry which is preliminary data.</text>
</comment>
<name>A0A507AJU1_9PEZI</name>
<evidence type="ECO:0000313" key="4">
    <source>
        <dbReference type="Proteomes" id="UP000319257"/>
    </source>
</evidence>
<gene>
    <name evidence="3" type="ORF">E0L32_008369</name>
</gene>
<feature type="coiled-coil region" evidence="1">
    <location>
        <begin position="246"/>
        <end position="352"/>
    </location>
</feature>
<feature type="region of interest" description="Disordered" evidence="2">
    <location>
        <begin position="1"/>
        <end position="69"/>
    </location>
</feature>
<organism evidence="3 4">
    <name type="scientific">Thyridium curvatum</name>
    <dbReference type="NCBI Taxonomy" id="1093900"/>
    <lineage>
        <taxon>Eukaryota</taxon>
        <taxon>Fungi</taxon>
        <taxon>Dikarya</taxon>
        <taxon>Ascomycota</taxon>
        <taxon>Pezizomycotina</taxon>
        <taxon>Sordariomycetes</taxon>
        <taxon>Sordariomycetidae</taxon>
        <taxon>Thyridiales</taxon>
        <taxon>Thyridiaceae</taxon>
        <taxon>Thyridium</taxon>
    </lineage>
</organism>
<dbReference type="RefSeq" id="XP_030992346.1">
    <property type="nucleotide sequence ID" value="XM_031143215.1"/>
</dbReference>
<dbReference type="InParanoid" id="A0A507AJU1"/>
<sequence>MSSAGVPLPRPRPRPRPLPRPLPLQAGSTEISPQPIARKRSLEEDDDDDVPEPVSKRCREDSQDPTEDDDVAVALRHVVNGLGFDPKDTPYVDWKNREVGRCLADYQPASIPNPDPSKPFRTDAFAVLPVECTDESTGRVIPGTDVLKAVAIPPEDCNAVHTFIMTAAGIPGRGANSQDPVIRSLRVQVETEKKMKEEFKRKLEVKQKRVAATSLLNFARTKAMGASAQDRIKELEGQLYDRDNELQAARELAESIKDDYEAKNKELHAARQSAESLKDDCEKKDKKIQLLEDQLKKTRPKDKIWKKNMELQAAEDEINTLKKDNSDLAKAMDEQKARVQAITKSLAEATDMVEHLSRQHEEGAKWYNKAIACEENMKETQHRCETVMKVAHDLRYELRDKTYTCAALQAQLDENPSNDTVSKLEAEIAQYQQHINGMCAENTKLNEEVTRLNDLAARQDTEGRSLLAQLSACNAELEQAKNVMASRFSEKESEMGTLRAETAVHTQTLENAKEELANIKLAYENQTAELGTLRAETAAHTQTLENVKEQLANATLAYENQTAELGTLRAKMAVHTQSHTKTDEELHVIIKQAHEEQAKELTIYKRALDMATNAYEEAASELKETKTKLKQANKEAMAADSKVQAKVEQLRKENAEIAAQLKDLEALGTEPKRIAQEFEQWREAATAEYKALDKKYSQGITMWNGLVTRYEKLAQKYDEHRDKYELFKGLAHEDIDRLEEQLKRKNEELEKCRKHLVENKDLDAGTGKCHCVGTNPSFVSMVQPNHGAPKNASIPSSESEDKDKDRSRVQLLEKEHLRSERAVWTSATMLSEALNRSIAQDKMIELQNHKLAEQTRETEQWKTRAHYLGYQERDLPEILSETPTNTTVEWARQAHNEKFAARQAVLTRPLFAAPPTPPTTPSPGPQLPSPTPIPELLPIPYIPSPKLDRKEFTAALDELANHAADKNTNPFFDVREYVLRTTEGDFPIRLRDTTECRILCNNIEAYLQDKEKRCAHELETQLHLAAPCHF</sequence>
<accession>A0A507AJU1</accession>
<dbReference type="Proteomes" id="UP000319257">
    <property type="component" value="Unassembled WGS sequence"/>
</dbReference>
<evidence type="ECO:0000313" key="3">
    <source>
        <dbReference type="EMBL" id="TPX10635.1"/>
    </source>
</evidence>
<feature type="coiled-coil region" evidence="1">
    <location>
        <begin position="421"/>
        <end position="448"/>
    </location>
</feature>
<feature type="region of interest" description="Disordered" evidence="2">
    <location>
        <begin position="782"/>
        <end position="806"/>
    </location>
</feature>
<dbReference type="GeneID" id="41975816"/>
<dbReference type="Gene3D" id="1.10.287.1490">
    <property type="match status" value="1"/>
</dbReference>
<evidence type="ECO:0000256" key="1">
    <source>
        <dbReference type="SAM" id="Coils"/>
    </source>
</evidence>
<dbReference type="AlphaFoldDB" id="A0A507AJU1"/>
<keyword evidence="1" id="KW-0175">Coiled coil</keyword>
<protein>
    <submittedName>
        <fullName evidence="3">Uncharacterized protein</fullName>
    </submittedName>
</protein>
<reference evidence="3 4" key="1">
    <citation type="submission" date="2019-06" db="EMBL/GenBank/DDBJ databases">
        <title>Draft genome sequence of the filamentous fungus Phialemoniopsis curvata isolated from diesel fuel.</title>
        <authorList>
            <person name="Varaljay V.A."/>
            <person name="Lyon W.J."/>
            <person name="Crouch A.L."/>
            <person name="Drake C.E."/>
            <person name="Hollomon J.M."/>
            <person name="Nadeau L.J."/>
            <person name="Nunn H.S."/>
            <person name="Stevenson B.S."/>
            <person name="Bojanowski C.L."/>
            <person name="Crookes-Goodson W.J."/>
        </authorList>
    </citation>
    <scope>NUCLEOTIDE SEQUENCE [LARGE SCALE GENOMIC DNA]</scope>
    <source>
        <strain evidence="3 4">D216</strain>
    </source>
</reference>